<organism evidence="1 2">
    <name type="scientific">Rhabditophanes sp. KR3021</name>
    <dbReference type="NCBI Taxonomy" id="114890"/>
    <lineage>
        <taxon>Eukaryota</taxon>
        <taxon>Metazoa</taxon>
        <taxon>Ecdysozoa</taxon>
        <taxon>Nematoda</taxon>
        <taxon>Chromadorea</taxon>
        <taxon>Rhabditida</taxon>
        <taxon>Tylenchina</taxon>
        <taxon>Panagrolaimomorpha</taxon>
        <taxon>Strongyloidoidea</taxon>
        <taxon>Alloionematidae</taxon>
        <taxon>Rhabditophanes</taxon>
    </lineage>
</organism>
<sequence>MGSGDDNPLPVDNLEPVDSLFSANNTIDSKSLPWFQRNFIVNQEKVLFGTWDGVFPTVIVNIFGIIIFLRMGWIVGTAGIANSVLLLIICTTLSFITVLSAIGICERCQIKNGGIYFLVSHVLGGRIGGAVGLIYVFGQAVGTSLVAVGFGESVARFFNSSNVYLIKFIAVSIILCLTVINSAGVRWIIRIQMVLLFFLFIAIVDFFLGAMHGHNYEMGLGSLNSKTFEANKDPHYDTFNCTSVGYNVVLPGNESFFTVFGVFFANFLGVLAGTNMSSDLRDPKRNIALGEISAITVSSLTCLVFILCLGASVDRPYLLCDIMINERVSLTKFIFLTGLYLSSLSSIIGSLIGTPRVLQGLAAEGIIPTLAPLSQGVGANNNPVRAGLVMMGVAVAFVLFGSLNQLAVMSAMPFLITYAFVNYSYASLAMSYDLQEIHALESKTTPGYGAVESGNLNELFKNGDANTIGNTGSNGYSTFSSRYISLIGAMINILIIFLIDFWLAIVQLLIFIALHAYIGMVSRCSSPGISQFSIYSLFHTIFASDSFVNSENTGFVINSEQLPSHSIEDSVLTERNTDYAERKNYHHNESIDN</sequence>
<reference evidence="2" key="1">
    <citation type="submission" date="2016-11" db="UniProtKB">
        <authorList>
            <consortium name="WormBaseParasite"/>
        </authorList>
    </citation>
    <scope>IDENTIFICATION</scope>
    <source>
        <strain evidence="2">KR3021</strain>
    </source>
</reference>
<evidence type="ECO:0000313" key="1">
    <source>
        <dbReference type="Proteomes" id="UP000095286"/>
    </source>
</evidence>
<name>A0AC35U6R2_9BILA</name>
<dbReference type="WBParaSite" id="RSKR_0000808600.1">
    <property type="protein sequence ID" value="RSKR_0000808600.1"/>
    <property type="gene ID" value="RSKR_0000808600"/>
</dbReference>
<protein>
    <submittedName>
        <fullName evidence="2">AA_permease domain-containing protein</fullName>
    </submittedName>
</protein>
<evidence type="ECO:0000313" key="2">
    <source>
        <dbReference type="WBParaSite" id="RSKR_0000808600.1"/>
    </source>
</evidence>
<proteinExistence type="predicted"/>
<accession>A0AC35U6R2</accession>
<dbReference type="Proteomes" id="UP000095286">
    <property type="component" value="Unplaced"/>
</dbReference>